<feature type="non-terminal residue" evidence="1">
    <location>
        <position position="671"/>
    </location>
</feature>
<feature type="non-terminal residue" evidence="1">
    <location>
        <position position="1"/>
    </location>
</feature>
<dbReference type="EMBL" id="CAJVPT010032454">
    <property type="protein sequence ID" value="CAG8701526.1"/>
    <property type="molecule type" value="Genomic_DNA"/>
</dbReference>
<organism evidence="1 2">
    <name type="scientific">Acaulospora colombiana</name>
    <dbReference type="NCBI Taxonomy" id="27376"/>
    <lineage>
        <taxon>Eukaryota</taxon>
        <taxon>Fungi</taxon>
        <taxon>Fungi incertae sedis</taxon>
        <taxon>Mucoromycota</taxon>
        <taxon>Glomeromycotina</taxon>
        <taxon>Glomeromycetes</taxon>
        <taxon>Diversisporales</taxon>
        <taxon>Acaulosporaceae</taxon>
        <taxon>Acaulospora</taxon>
    </lineage>
</organism>
<name>A0ACA9PCF4_9GLOM</name>
<keyword evidence="2" id="KW-1185">Reference proteome</keyword>
<gene>
    <name evidence="1" type="ORF">ACOLOM_LOCUS10267</name>
</gene>
<proteinExistence type="predicted"/>
<accession>A0ACA9PCF4</accession>
<reference evidence="1" key="1">
    <citation type="submission" date="2021-06" db="EMBL/GenBank/DDBJ databases">
        <authorList>
            <person name="Kallberg Y."/>
            <person name="Tangrot J."/>
            <person name="Rosling A."/>
        </authorList>
    </citation>
    <scope>NUCLEOTIDE SEQUENCE</scope>
    <source>
        <strain evidence="1">CL356</strain>
    </source>
</reference>
<sequence>EEIEPRVDTIKDSFGKERHIQRFCWTSTALALMKSEPTKDRDTKLDQSHAILPYLRTQSGYFLVELLSGVIFVDLVSSLPPCNCGQAERLGRSRLHNCPLQLTRRRWNTAIHTGHEILSHCVDTGYPALLNDYITRRIVSDSQLYPHRTSAGSDSSEVVGWKRVGNPALEESDAPMFEELLAIHSAELDFLKNNLLSARKIVDAMKSSPSQLVGDPTSSQPLSSTEVIYDTAVQTLQGIETHMKTVEVLMKNLEGLKHPIRTLPTELLKIIMEAAVEADEQERRASIFFPPNSIHEANLPTRSNTLMGDDLGSLAIRAHHSRDYRRSGYAKVPTAVLLSHVCRRWREVACSTPSLWRIIRYSLSGQPDSGFKSWDRVRLFLQRADHDPLSPNNRAIDHGISLIFTNWMEHTHPPPADSLRKVMRMLSKPDRTEREWTTETPSHSRRQSAANSTFNAMTPPLGDLNEYVDPEQSFIIKRFEIVFDTLCEHPNLLGSSRNAELLWPTGCPRPKEVAYIARDNVYKQPPHDDEDIPDILIPPYAKSLIPWAKDVTLYNLRYPWPEMEGESAYKRLNVLRIHFTCDFERLLEKPRSEDNLGFLQFLKMAPNLTELEIRLPQRTGISSSDLSTIRRPDPQSSTPPPLKTSLNHLLISYRDLLEIIPLFMPNPAHPS</sequence>
<evidence type="ECO:0000313" key="2">
    <source>
        <dbReference type="Proteomes" id="UP000789525"/>
    </source>
</evidence>
<comment type="caution">
    <text evidence="1">The sequence shown here is derived from an EMBL/GenBank/DDBJ whole genome shotgun (WGS) entry which is preliminary data.</text>
</comment>
<protein>
    <submittedName>
        <fullName evidence="1">9729_t:CDS:1</fullName>
    </submittedName>
</protein>
<evidence type="ECO:0000313" key="1">
    <source>
        <dbReference type="EMBL" id="CAG8701526.1"/>
    </source>
</evidence>
<dbReference type="Proteomes" id="UP000789525">
    <property type="component" value="Unassembled WGS sequence"/>
</dbReference>